<dbReference type="PANTHER" id="PTHR42760">
    <property type="entry name" value="SHORT-CHAIN DEHYDROGENASES/REDUCTASES FAMILY MEMBER"/>
    <property type="match status" value="1"/>
</dbReference>
<evidence type="ECO:0000256" key="1">
    <source>
        <dbReference type="ARBA" id="ARBA00006484"/>
    </source>
</evidence>
<feature type="domain" description="Ketoreductase" evidence="2">
    <location>
        <begin position="22"/>
        <end position="201"/>
    </location>
</feature>
<keyword evidence="4" id="KW-1185">Reference proteome</keyword>
<dbReference type="EMBL" id="WBMO01000001">
    <property type="protein sequence ID" value="MDV2476232.1"/>
    <property type="molecule type" value="Genomic_DNA"/>
</dbReference>
<comment type="caution">
    <text evidence="3">The sequence shown here is derived from an EMBL/GenBank/DDBJ whole genome shotgun (WGS) entry which is preliminary data.</text>
</comment>
<dbReference type="PRINTS" id="PR00081">
    <property type="entry name" value="GDHRDH"/>
</dbReference>
<dbReference type="Proteomes" id="UP001275440">
    <property type="component" value="Unassembled WGS sequence"/>
</dbReference>
<dbReference type="SUPFAM" id="SSF51735">
    <property type="entry name" value="NAD(P)-binding Rossmann-fold domains"/>
    <property type="match status" value="1"/>
</dbReference>
<dbReference type="Pfam" id="PF13561">
    <property type="entry name" value="adh_short_C2"/>
    <property type="match status" value="1"/>
</dbReference>
<comment type="similarity">
    <text evidence="1">Belongs to the short-chain dehydrogenases/reductases (SDR) family.</text>
</comment>
<dbReference type="SMART" id="SM00822">
    <property type="entry name" value="PKS_KR"/>
    <property type="match status" value="1"/>
</dbReference>
<organism evidence="3 4">
    <name type="scientific">Rhodococcus zopfii</name>
    <dbReference type="NCBI Taxonomy" id="43772"/>
    <lineage>
        <taxon>Bacteria</taxon>
        <taxon>Bacillati</taxon>
        <taxon>Actinomycetota</taxon>
        <taxon>Actinomycetes</taxon>
        <taxon>Mycobacteriales</taxon>
        <taxon>Nocardiaceae</taxon>
        <taxon>Rhodococcus</taxon>
    </lineage>
</organism>
<evidence type="ECO:0000313" key="3">
    <source>
        <dbReference type="EMBL" id="MDV2476232.1"/>
    </source>
</evidence>
<accession>A0ABU3WQF4</accession>
<name>A0ABU3WQF4_9NOCA</name>
<dbReference type="PRINTS" id="PR00080">
    <property type="entry name" value="SDRFAMILY"/>
</dbReference>
<proteinExistence type="inferred from homology"/>
<evidence type="ECO:0000313" key="4">
    <source>
        <dbReference type="Proteomes" id="UP001275440"/>
    </source>
</evidence>
<evidence type="ECO:0000259" key="2">
    <source>
        <dbReference type="SMART" id="SM00822"/>
    </source>
</evidence>
<dbReference type="InterPro" id="IPR002347">
    <property type="entry name" value="SDR_fam"/>
</dbReference>
<dbReference type="InterPro" id="IPR057326">
    <property type="entry name" value="KR_dom"/>
</dbReference>
<protein>
    <submittedName>
        <fullName evidence="3">SDR family oxidoreductase</fullName>
    </submittedName>
</protein>
<dbReference type="Gene3D" id="3.40.50.720">
    <property type="entry name" value="NAD(P)-binding Rossmann-like Domain"/>
    <property type="match status" value="1"/>
</dbReference>
<gene>
    <name evidence="3" type="ORF">F8M49_14350</name>
</gene>
<sequence length="263" mass="27225">MTSTSPSAETDSVLDLFRLDGSVAVVTGAGSGLGAGFARALAEAGADVVIAARRRDRLEAVARSVEATGRRCLVVPTDVTVPEQCDALARAAVGEFGRLDVLVNNAGVTSSAPATRENPDEFRAVLDVNLMGSYWAAQACGRVMEPGSSIVNVSSMLGLIKSVLPQAAYAASKAGLIGLTRDLSNQWAKRKGIRVNAIAPGFVETDLISEMSSDILDEFLRGSSLGRTAQQHEIDAAVIFLASRASGYITGSTLAVDGGTSGH</sequence>
<reference evidence="3 4" key="1">
    <citation type="submission" date="2019-10" db="EMBL/GenBank/DDBJ databases">
        <title>Draft Genome Assembly of Rhodococcus zopfii DSM44189.</title>
        <authorList>
            <person name="Sutton J.M."/>
            <person name="Akob D.M."/>
            <person name="Bushman T.J."/>
        </authorList>
    </citation>
    <scope>NUCLEOTIDE SEQUENCE [LARGE SCALE GENOMIC DNA]</scope>
    <source>
        <strain evidence="3 4">DSM 44189</strain>
    </source>
</reference>
<dbReference type="InterPro" id="IPR036291">
    <property type="entry name" value="NAD(P)-bd_dom_sf"/>
</dbReference>